<name>A0A6S7F0I3_9BURK</name>
<feature type="signal peptide" evidence="1">
    <location>
        <begin position="1"/>
        <end position="28"/>
    </location>
</feature>
<evidence type="ECO:0000313" key="2">
    <source>
        <dbReference type="EMBL" id="CAB3931440.1"/>
    </source>
</evidence>
<evidence type="ECO:0000256" key="1">
    <source>
        <dbReference type="SAM" id="SignalP"/>
    </source>
</evidence>
<organism evidence="2 3">
    <name type="scientific">Achromobacter insolitus</name>
    <dbReference type="NCBI Taxonomy" id="217204"/>
    <lineage>
        <taxon>Bacteria</taxon>
        <taxon>Pseudomonadati</taxon>
        <taxon>Pseudomonadota</taxon>
        <taxon>Betaproteobacteria</taxon>
        <taxon>Burkholderiales</taxon>
        <taxon>Alcaligenaceae</taxon>
        <taxon>Achromobacter</taxon>
    </lineage>
</organism>
<protein>
    <recommendedName>
        <fullName evidence="4">Lipoprotein</fullName>
    </recommendedName>
</protein>
<dbReference type="PROSITE" id="PS51257">
    <property type="entry name" value="PROKAR_LIPOPROTEIN"/>
    <property type="match status" value="1"/>
</dbReference>
<accession>A0A6S7F0I3</accession>
<feature type="chain" id="PRO_5028800259" description="Lipoprotein" evidence="1">
    <location>
        <begin position="29"/>
        <end position="146"/>
    </location>
</feature>
<evidence type="ECO:0008006" key="4">
    <source>
        <dbReference type="Google" id="ProtNLM"/>
    </source>
</evidence>
<keyword evidence="1" id="KW-0732">Signal</keyword>
<proteinExistence type="predicted"/>
<reference evidence="2 3" key="1">
    <citation type="submission" date="2020-04" db="EMBL/GenBank/DDBJ databases">
        <authorList>
            <person name="De Canck E."/>
        </authorList>
    </citation>
    <scope>NUCLEOTIDE SEQUENCE [LARGE SCALE GENOMIC DNA]</scope>
    <source>
        <strain evidence="2 3">LMG 6000</strain>
    </source>
</reference>
<keyword evidence="3" id="KW-1185">Reference proteome</keyword>
<sequence length="146" mass="15897">MKTWGQAMKTPSALRMMFRLLALLPLLTACDRDPPSQALEQTLLRDAAPHERFEGSLNGQPVLLVVSDCKVYLREPATGASAARWVKVLEPEFYPSFTTCVRQSLSADRAGKGVRAFLGEQAFGGGGCCATGGEYRSADGRTWTKQ</sequence>
<dbReference type="AlphaFoldDB" id="A0A6S7F0I3"/>
<gene>
    <name evidence="2" type="ORF">LMG6000_02153</name>
</gene>
<evidence type="ECO:0000313" key="3">
    <source>
        <dbReference type="Proteomes" id="UP000494183"/>
    </source>
</evidence>
<dbReference type="Proteomes" id="UP000494183">
    <property type="component" value="Unassembled WGS sequence"/>
</dbReference>
<dbReference type="EMBL" id="CADILH010000003">
    <property type="protein sequence ID" value="CAB3931440.1"/>
    <property type="molecule type" value="Genomic_DNA"/>
</dbReference>